<proteinExistence type="predicted"/>
<sequence>MLPPALNEREQPLLLNENFYNFVKGTAPNLTYDFSKLDRVIDPLDAEGIKPLMGIGFTPQALGGADDEAKARLQAAGGRVLAAPGTGAVDAFVTRDPASNGKVAVLAWNDQAADTDLTPRLTNLPFKTAGRAPETQRRQCSRSISAVR</sequence>
<dbReference type="EMBL" id="JBHRZH010000041">
    <property type="protein sequence ID" value="MFC3765617.1"/>
    <property type="molecule type" value="Genomic_DNA"/>
</dbReference>
<keyword evidence="2" id="KW-1185">Reference proteome</keyword>
<dbReference type="RefSeq" id="WP_205116526.1">
    <property type="nucleotide sequence ID" value="NZ_JAFBCM010000001.1"/>
</dbReference>
<accession>A0ABV7YKR4</accession>
<evidence type="ECO:0000313" key="1">
    <source>
        <dbReference type="EMBL" id="MFC3765617.1"/>
    </source>
</evidence>
<evidence type="ECO:0000313" key="2">
    <source>
        <dbReference type="Proteomes" id="UP001595699"/>
    </source>
</evidence>
<dbReference type="Proteomes" id="UP001595699">
    <property type="component" value="Unassembled WGS sequence"/>
</dbReference>
<gene>
    <name evidence="1" type="ORF">ACFOUW_32615</name>
</gene>
<name>A0ABV7YKR4_9ACTN</name>
<comment type="caution">
    <text evidence="1">The sequence shown here is derived from an EMBL/GenBank/DDBJ whole genome shotgun (WGS) entry which is preliminary data.</text>
</comment>
<dbReference type="Gene3D" id="3.20.20.80">
    <property type="entry name" value="Glycosidases"/>
    <property type="match status" value="1"/>
</dbReference>
<protein>
    <submittedName>
        <fullName evidence="1">Uncharacterized protein</fullName>
    </submittedName>
</protein>
<reference evidence="2" key="1">
    <citation type="journal article" date="2019" name="Int. J. Syst. Evol. Microbiol.">
        <title>The Global Catalogue of Microorganisms (GCM) 10K type strain sequencing project: providing services to taxonomists for standard genome sequencing and annotation.</title>
        <authorList>
            <consortium name="The Broad Institute Genomics Platform"/>
            <consortium name="The Broad Institute Genome Sequencing Center for Infectious Disease"/>
            <person name="Wu L."/>
            <person name="Ma J."/>
        </authorList>
    </citation>
    <scope>NUCLEOTIDE SEQUENCE [LARGE SCALE GENOMIC DNA]</scope>
    <source>
        <strain evidence="2">CGMCC 4.7241</strain>
    </source>
</reference>
<organism evidence="1 2">
    <name type="scientific">Tenggerimyces flavus</name>
    <dbReference type="NCBI Taxonomy" id="1708749"/>
    <lineage>
        <taxon>Bacteria</taxon>
        <taxon>Bacillati</taxon>
        <taxon>Actinomycetota</taxon>
        <taxon>Actinomycetes</taxon>
        <taxon>Propionibacteriales</taxon>
        <taxon>Nocardioidaceae</taxon>
        <taxon>Tenggerimyces</taxon>
    </lineage>
</organism>